<keyword evidence="2" id="KW-1185">Reference proteome</keyword>
<dbReference type="EMBL" id="CM042012">
    <property type="protein sequence ID" value="KAI3753965.1"/>
    <property type="molecule type" value="Genomic_DNA"/>
</dbReference>
<reference evidence="1 2" key="2">
    <citation type="journal article" date="2022" name="Mol. Ecol. Resour.">
        <title>The genomes of chicory, endive, great burdock and yacon provide insights into Asteraceae paleo-polyploidization history and plant inulin production.</title>
        <authorList>
            <person name="Fan W."/>
            <person name="Wang S."/>
            <person name="Wang H."/>
            <person name="Wang A."/>
            <person name="Jiang F."/>
            <person name="Liu H."/>
            <person name="Zhao H."/>
            <person name="Xu D."/>
            <person name="Zhang Y."/>
        </authorList>
    </citation>
    <scope>NUCLEOTIDE SEQUENCE [LARGE SCALE GENOMIC DNA]</scope>
    <source>
        <strain evidence="2">cv. Punajuju</strain>
        <tissue evidence="1">Leaves</tissue>
    </source>
</reference>
<reference evidence="2" key="1">
    <citation type="journal article" date="2022" name="Mol. Ecol. Resour.">
        <title>The genomes of chicory, endive, great burdock and yacon provide insights into Asteraceae palaeo-polyploidization history and plant inulin production.</title>
        <authorList>
            <person name="Fan W."/>
            <person name="Wang S."/>
            <person name="Wang H."/>
            <person name="Wang A."/>
            <person name="Jiang F."/>
            <person name="Liu H."/>
            <person name="Zhao H."/>
            <person name="Xu D."/>
            <person name="Zhang Y."/>
        </authorList>
    </citation>
    <scope>NUCLEOTIDE SEQUENCE [LARGE SCALE GENOMIC DNA]</scope>
    <source>
        <strain evidence="2">cv. Punajuju</strain>
    </source>
</reference>
<organism evidence="1 2">
    <name type="scientific">Cichorium intybus</name>
    <name type="common">Chicory</name>
    <dbReference type="NCBI Taxonomy" id="13427"/>
    <lineage>
        <taxon>Eukaryota</taxon>
        <taxon>Viridiplantae</taxon>
        <taxon>Streptophyta</taxon>
        <taxon>Embryophyta</taxon>
        <taxon>Tracheophyta</taxon>
        <taxon>Spermatophyta</taxon>
        <taxon>Magnoliopsida</taxon>
        <taxon>eudicotyledons</taxon>
        <taxon>Gunneridae</taxon>
        <taxon>Pentapetalae</taxon>
        <taxon>asterids</taxon>
        <taxon>campanulids</taxon>
        <taxon>Asterales</taxon>
        <taxon>Asteraceae</taxon>
        <taxon>Cichorioideae</taxon>
        <taxon>Cichorieae</taxon>
        <taxon>Cichoriinae</taxon>
        <taxon>Cichorium</taxon>
    </lineage>
</organism>
<proteinExistence type="predicted"/>
<evidence type="ECO:0000313" key="2">
    <source>
        <dbReference type="Proteomes" id="UP001055811"/>
    </source>
</evidence>
<evidence type="ECO:0000313" key="1">
    <source>
        <dbReference type="EMBL" id="KAI3753965.1"/>
    </source>
</evidence>
<dbReference type="Proteomes" id="UP001055811">
    <property type="component" value="Linkage Group LG04"/>
</dbReference>
<sequence>MKSISSPIDVEGDEDTGVCLPQYHQKAIPRKAAGPMVVFFSTMLTHRGLPGNLKPKERKSDRIVFKLFGKDPNELPVLLRNQILNWLSQSPTDIEGYINAGCIILSLCYDLGSNLRRLLEAYNDSFWRTGWIYTRVLDHVAFACDG</sequence>
<accession>A0ACB9E5M2</accession>
<gene>
    <name evidence="1" type="ORF">L2E82_26031</name>
</gene>
<comment type="caution">
    <text evidence="1">The sequence shown here is derived from an EMBL/GenBank/DDBJ whole genome shotgun (WGS) entry which is preliminary data.</text>
</comment>
<protein>
    <submittedName>
        <fullName evidence="1">Uncharacterized protein</fullName>
    </submittedName>
</protein>
<name>A0ACB9E5M2_CICIN</name>